<proteinExistence type="predicted"/>
<dbReference type="InterPro" id="IPR036197">
    <property type="entry name" value="NarG-like_sf"/>
</dbReference>
<keyword evidence="9" id="KW-1185">Reference proteome</keyword>
<dbReference type="GO" id="GO:0046872">
    <property type="term" value="F:metal ion binding"/>
    <property type="evidence" value="ECO:0007669"/>
    <property type="project" value="UniProtKB-KW"/>
</dbReference>
<dbReference type="InterPro" id="IPR009051">
    <property type="entry name" value="Helical_ferredxn"/>
</dbReference>
<dbReference type="PANTHER" id="PTHR43255:SF1">
    <property type="entry name" value="IRON-SULFUR-BINDING OXIDOREDUCTASE FADF-RELATED"/>
    <property type="match status" value="1"/>
</dbReference>
<dbReference type="Pfam" id="PF13187">
    <property type="entry name" value="Fer4_9"/>
    <property type="match status" value="1"/>
</dbReference>
<evidence type="ECO:0000256" key="6">
    <source>
        <dbReference type="SAM" id="Phobius"/>
    </source>
</evidence>
<feature type="domain" description="4Fe-4S ferredoxin-type" evidence="7">
    <location>
        <begin position="301"/>
        <end position="331"/>
    </location>
</feature>
<dbReference type="Gene3D" id="1.10.1060.10">
    <property type="entry name" value="Alpha-helical ferredoxin"/>
    <property type="match status" value="1"/>
</dbReference>
<keyword evidence="6" id="KW-0812">Transmembrane</keyword>
<keyword evidence="4" id="KW-0408">Iron</keyword>
<keyword evidence="6" id="KW-0472">Membrane</keyword>
<feature type="transmembrane region" description="Helical" evidence="6">
    <location>
        <begin position="154"/>
        <end position="176"/>
    </location>
</feature>
<dbReference type="AlphaFoldDB" id="A0A7C9BHD9"/>
<dbReference type="InterPro" id="IPR017900">
    <property type="entry name" value="4Fe4S_Fe_S_CS"/>
</dbReference>
<comment type="caution">
    <text evidence="8">The sequence shown here is derived from an EMBL/GenBank/DDBJ whole genome shotgun (WGS) entry which is preliminary data.</text>
</comment>
<reference evidence="8 9" key="1">
    <citation type="submission" date="2019-10" db="EMBL/GenBank/DDBJ databases">
        <title>Draft Genome Sequence of Cytophagaceae sp. SJW1-29.</title>
        <authorList>
            <person name="Choi A."/>
        </authorList>
    </citation>
    <scope>NUCLEOTIDE SEQUENCE [LARGE SCALE GENOMIC DNA]</scope>
    <source>
        <strain evidence="8 9">SJW1-29</strain>
    </source>
</reference>
<feature type="transmembrane region" description="Helical" evidence="6">
    <location>
        <begin position="218"/>
        <end position="236"/>
    </location>
</feature>
<evidence type="ECO:0000313" key="9">
    <source>
        <dbReference type="Proteomes" id="UP000479293"/>
    </source>
</evidence>
<evidence type="ECO:0000256" key="1">
    <source>
        <dbReference type="ARBA" id="ARBA00022485"/>
    </source>
</evidence>
<dbReference type="SUPFAM" id="SSF103501">
    <property type="entry name" value="Respiratory nitrate reductase 1 gamma chain"/>
    <property type="match status" value="1"/>
</dbReference>
<dbReference type="PROSITE" id="PS51379">
    <property type="entry name" value="4FE4S_FER_2"/>
    <property type="match status" value="2"/>
</dbReference>
<dbReference type="Gene3D" id="1.20.950.20">
    <property type="entry name" value="Transmembrane di-heme cytochromes, Chain C"/>
    <property type="match status" value="1"/>
</dbReference>
<dbReference type="GO" id="GO:0016491">
    <property type="term" value="F:oxidoreductase activity"/>
    <property type="evidence" value="ECO:0007669"/>
    <property type="project" value="UniProtKB-KW"/>
</dbReference>
<dbReference type="InterPro" id="IPR051460">
    <property type="entry name" value="HdrC_iron-sulfur_subunit"/>
</dbReference>
<protein>
    <submittedName>
        <fullName evidence="8">4Fe-4S dicluster domain-containing protein</fullName>
    </submittedName>
</protein>
<dbReference type="GO" id="GO:0051539">
    <property type="term" value="F:4 iron, 4 sulfur cluster binding"/>
    <property type="evidence" value="ECO:0007669"/>
    <property type="project" value="UniProtKB-KW"/>
</dbReference>
<keyword evidence="2" id="KW-0479">Metal-binding</keyword>
<keyword evidence="1" id="KW-0004">4Fe-4S</keyword>
<keyword evidence="3" id="KW-0560">Oxidoreductase</keyword>
<keyword evidence="5" id="KW-0411">Iron-sulfur</keyword>
<sequence length="443" mass="50201">MEIAQQILFAIVLGLAAWLMARRIGILRKTIRLGRPEDRTDQPAERFGTMLRVAFGQKKMFDRPLVGIMHFILYAGFLLINIEVLEIILDGLSGQHRMFAPFFGSAYLYLLGFFEFLAVGVLVVCVFFLLRRDVVKVDRLQASRHREMKGWPKLDGNLILIFEIVLMIAILTMNAADSVLQDMHSEHYTQTGSFLFSQFLKPLFAGWSEPSLIVLERGAWWFHIIGILGFAVYITYSKHLHIALAFPNTYFARLIPKGKMHNMPEITKEVKIMLGVEQPDPNEVPAEIGRFGAKDVMDLSWKNLMDAYSCTECGRCTTACPANITGKLLSPRKIMMDTRDRLEDVGRNMQANGGTFVDDGKSLLGDYIVEEEILACTTCNACVQECPILINPLDIILQLRRYQIMDEAKAPGSWNAMFGNLETSQAPWKFSPADRFNWAEGLK</sequence>
<feature type="transmembrane region" description="Helical" evidence="6">
    <location>
        <begin position="65"/>
        <end position="88"/>
    </location>
</feature>
<feature type="transmembrane region" description="Helical" evidence="6">
    <location>
        <begin position="6"/>
        <end position="25"/>
    </location>
</feature>
<evidence type="ECO:0000259" key="7">
    <source>
        <dbReference type="PROSITE" id="PS51379"/>
    </source>
</evidence>
<keyword evidence="6" id="KW-1133">Transmembrane helix</keyword>
<evidence type="ECO:0000256" key="3">
    <source>
        <dbReference type="ARBA" id="ARBA00023002"/>
    </source>
</evidence>
<evidence type="ECO:0000256" key="4">
    <source>
        <dbReference type="ARBA" id="ARBA00023004"/>
    </source>
</evidence>
<evidence type="ECO:0000256" key="5">
    <source>
        <dbReference type="ARBA" id="ARBA00023014"/>
    </source>
</evidence>
<dbReference type="SUPFAM" id="SSF46548">
    <property type="entry name" value="alpha-helical ferredoxin"/>
    <property type="match status" value="1"/>
</dbReference>
<feature type="domain" description="4Fe-4S ferredoxin-type" evidence="7">
    <location>
        <begin position="365"/>
        <end position="398"/>
    </location>
</feature>
<name>A0A7C9BHD9_9BACT</name>
<evidence type="ECO:0000313" key="8">
    <source>
        <dbReference type="EMBL" id="MPR34194.1"/>
    </source>
</evidence>
<evidence type="ECO:0000256" key="2">
    <source>
        <dbReference type="ARBA" id="ARBA00022723"/>
    </source>
</evidence>
<accession>A0A7C9BHD9</accession>
<organism evidence="8 9">
    <name type="scientific">Salmonirosea aquatica</name>
    <dbReference type="NCBI Taxonomy" id="2654236"/>
    <lineage>
        <taxon>Bacteria</taxon>
        <taxon>Pseudomonadati</taxon>
        <taxon>Bacteroidota</taxon>
        <taxon>Cytophagia</taxon>
        <taxon>Cytophagales</taxon>
        <taxon>Spirosomataceae</taxon>
        <taxon>Salmonirosea</taxon>
    </lineage>
</organism>
<feature type="transmembrane region" description="Helical" evidence="6">
    <location>
        <begin position="108"/>
        <end position="130"/>
    </location>
</feature>
<dbReference type="InterPro" id="IPR017896">
    <property type="entry name" value="4Fe4S_Fe-S-bd"/>
</dbReference>
<gene>
    <name evidence="8" type="ORF">GBK04_12710</name>
</gene>
<dbReference type="EMBL" id="WHLY01000002">
    <property type="protein sequence ID" value="MPR34194.1"/>
    <property type="molecule type" value="Genomic_DNA"/>
</dbReference>
<dbReference type="PANTHER" id="PTHR43255">
    <property type="entry name" value="IRON-SULFUR-BINDING OXIDOREDUCTASE FADF-RELATED-RELATED"/>
    <property type="match status" value="1"/>
</dbReference>
<dbReference type="GO" id="GO:0005886">
    <property type="term" value="C:plasma membrane"/>
    <property type="evidence" value="ECO:0007669"/>
    <property type="project" value="TreeGrafter"/>
</dbReference>
<dbReference type="RefSeq" id="WP_152760194.1">
    <property type="nucleotide sequence ID" value="NZ_WHLY01000002.1"/>
</dbReference>
<dbReference type="Proteomes" id="UP000479293">
    <property type="component" value="Unassembled WGS sequence"/>
</dbReference>
<dbReference type="PROSITE" id="PS00198">
    <property type="entry name" value="4FE4S_FER_1"/>
    <property type="match status" value="2"/>
</dbReference>